<name>A0A836HIL1_9TRYP</name>
<accession>A0A836HIL1</accession>
<dbReference type="AlphaFoldDB" id="A0A836HIL1"/>
<protein>
    <submittedName>
        <fullName evidence="1">Uncharacterized protein</fullName>
    </submittedName>
</protein>
<dbReference type="Proteomes" id="UP000674318">
    <property type="component" value="Unassembled WGS sequence"/>
</dbReference>
<dbReference type="KEGG" id="phet:94287831"/>
<dbReference type="GeneID" id="94287831"/>
<reference evidence="1 2" key="1">
    <citation type="submission" date="2021-02" db="EMBL/GenBank/DDBJ databases">
        <title>Porcisia hertigi Genome sequencing and assembly.</title>
        <authorList>
            <person name="Almutairi H."/>
            <person name="Gatherer D."/>
        </authorList>
    </citation>
    <scope>NUCLEOTIDE SEQUENCE [LARGE SCALE GENOMIC DNA]</scope>
    <source>
        <strain evidence="1 2">C119</strain>
    </source>
</reference>
<organism evidence="1 2">
    <name type="scientific">Porcisia hertigi</name>
    <dbReference type="NCBI Taxonomy" id="2761500"/>
    <lineage>
        <taxon>Eukaryota</taxon>
        <taxon>Discoba</taxon>
        <taxon>Euglenozoa</taxon>
        <taxon>Kinetoplastea</taxon>
        <taxon>Metakinetoplastina</taxon>
        <taxon>Trypanosomatida</taxon>
        <taxon>Trypanosomatidae</taxon>
        <taxon>Leishmaniinae</taxon>
        <taxon>Porcisia</taxon>
    </lineage>
</organism>
<evidence type="ECO:0000313" key="1">
    <source>
        <dbReference type="EMBL" id="KAG5493876.1"/>
    </source>
</evidence>
<keyword evidence="2" id="KW-1185">Reference proteome</keyword>
<gene>
    <name evidence="1" type="ORF">JKF63_01708</name>
</gene>
<comment type="caution">
    <text evidence="1">The sequence shown here is derived from an EMBL/GenBank/DDBJ whole genome shotgun (WGS) entry which is preliminary data.</text>
</comment>
<proteinExistence type="predicted"/>
<dbReference type="EMBL" id="JAFJZO010000034">
    <property type="protein sequence ID" value="KAG5493876.1"/>
    <property type="molecule type" value="Genomic_DNA"/>
</dbReference>
<dbReference type="RefSeq" id="XP_067753911.1">
    <property type="nucleotide sequence ID" value="XM_067897754.1"/>
</dbReference>
<evidence type="ECO:0000313" key="2">
    <source>
        <dbReference type="Proteomes" id="UP000674318"/>
    </source>
</evidence>
<sequence>MAVGDAAAASPSLSQWRCNWSPGLAAAYMDRIHTAWRSSQDSLPCGRPSLSPM</sequence>